<dbReference type="RefSeq" id="WP_335417868.1">
    <property type="nucleotide sequence ID" value="NZ_JBALHR010000001.1"/>
</dbReference>
<dbReference type="PROSITE" id="PS50404">
    <property type="entry name" value="GST_NTER"/>
    <property type="match status" value="1"/>
</dbReference>
<dbReference type="EMBL" id="JBALHR010000001">
    <property type="protein sequence ID" value="MEH7826604.1"/>
    <property type="molecule type" value="Genomic_DNA"/>
</dbReference>
<dbReference type="InterPro" id="IPR004045">
    <property type="entry name" value="Glutathione_S-Trfase_N"/>
</dbReference>
<dbReference type="SFLD" id="SFLDG00358">
    <property type="entry name" value="Main_(cytGST)"/>
    <property type="match status" value="1"/>
</dbReference>
<accession>A0ABU8BPH8</accession>
<dbReference type="SUPFAM" id="SSF52833">
    <property type="entry name" value="Thioredoxin-like"/>
    <property type="match status" value="1"/>
</dbReference>
<dbReference type="PANTHER" id="PTHR44051:SF8">
    <property type="entry name" value="GLUTATHIONE S-TRANSFERASE GSTA"/>
    <property type="match status" value="1"/>
</dbReference>
<dbReference type="SFLD" id="SFLDS00019">
    <property type="entry name" value="Glutathione_Transferase_(cytos"/>
    <property type="match status" value="1"/>
</dbReference>
<dbReference type="PANTHER" id="PTHR44051">
    <property type="entry name" value="GLUTATHIONE S-TRANSFERASE-RELATED"/>
    <property type="match status" value="1"/>
</dbReference>
<dbReference type="SFLD" id="SFLDG01150">
    <property type="entry name" value="Main.1:_Beta-like"/>
    <property type="match status" value="1"/>
</dbReference>
<evidence type="ECO:0000313" key="3">
    <source>
        <dbReference type="Proteomes" id="UP001431963"/>
    </source>
</evidence>
<sequence length="219" mass="24898">MIRLHHVPGARSFRILWLLEELGLDYEVQNWRLDDGSTRSAAFRALSPMGRIPVLEWDGLTISESGAILQTLLERHPDSGLAPAVTAPDRPRFLEWLHFAETQAPILEQLNIQHIFLRPVEARSPVLMKLLTKRLEVTMKVMETALENRKTLMESGFSGADVMLGFNIPAVFRFVRRDSYPRLSAYAEAMAARPAYIRAMARAGADTLYTRDFYETPNV</sequence>
<dbReference type="InterPro" id="IPR036282">
    <property type="entry name" value="Glutathione-S-Trfase_C_sf"/>
</dbReference>
<dbReference type="SUPFAM" id="SSF47616">
    <property type="entry name" value="GST C-terminal domain-like"/>
    <property type="match status" value="1"/>
</dbReference>
<feature type="domain" description="GST N-terminal" evidence="1">
    <location>
        <begin position="1"/>
        <end position="80"/>
    </location>
</feature>
<dbReference type="CDD" id="cd03046">
    <property type="entry name" value="GST_N_GTT1_like"/>
    <property type="match status" value="1"/>
</dbReference>
<comment type="caution">
    <text evidence="2">The sequence shown here is derived from an EMBL/GenBank/DDBJ whole genome shotgun (WGS) entry which is preliminary data.</text>
</comment>
<dbReference type="Pfam" id="PF02798">
    <property type="entry name" value="GST_N"/>
    <property type="match status" value="1"/>
</dbReference>
<organism evidence="2 3">
    <name type="scientific">Gemmobacter denitrificans</name>
    <dbReference type="NCBI Taxonomy" id="3123040"/>
    <lineage>
        <taxon>Bacteria</taxon>
        <taxon>Pseudomonadati</taxon>
        <taxon>Pseudomonadota</taxon>
        <taxon>Alphaproteobacteria</taxon>
        <taxon>Rhodobacterales</taxon>
        <taxon>Paracoccaceae</taxon>
        <taxon>Gemmobacter</taxon>
    </lineage>
</organism>
<dbReference type="InterPro" id="IPR040079">
    <property type="entry name" value="Glutathione_S-Trfase"/>
</dbReference>
<dbReference type="Gene3D" id="1.20.1050.10">
    <property type="match status" value="1"/>
</dbReference>
<reference evidence="2" key="1">
    <citation type="submission" date="2024-02" db="EMBL/GenBank/DDBJ databases">
        <title>Genome sequences of strain Gemmobacter sp. JM10B15.</title>
        <authorList>
            <person name="Zhang M."/>
        </authorList>
    </citation>
    <scope>NUCLEOTIDE SEQUENCE</scope>
    <source>
        <strain evidence="2">JM10B15</strain>
    </source>
</reference>
<evidence type="ECO:0000259" key="1">
    <source>
        <dbReference type="PROSITE" id="PS50404"/>
    </source>
</evidence>
<name>A0ABU8BPH8_9RHOB</name>
<protein>
    <submittedName>
        <fullName evidence="2">Glutathione S-transferase</fullName>
    </submittedName>
</protein>
<evidence type="ECO:0000313" key="2">
    <source>
        <dbReference type="EMBL" id="MEH7826604.1"/>
    </source>
</evidence>
<gene>
    <name evidence="2" type="ORF">V6590_00425</name>
</gene>
<keyword evidence="3" id="KW-1185">Reference proteome</keyword>
<proteinExistence type="predicted"/>
<dbReference type="Proteomes" id="UP001431963">
    <property type="component" value="Unassembled WGS sequence"/>
</dbReference>
<dbReference type="InterPro" id="IPR036249">
    <property type="entry name" value="Thioredoxin-like_sf"/>
</dbReference>
<dbReference type="Gene3D" id="3.40.30.10">
    <property type="entry name" value="Glutaredoxin"/>
    <property type="match status" value="1"/>
</dbReference>